<evidence type="ECO:0000313" key="2">
    <source>
        <dbReference type="EMBL" id="ANU23353.1"/>
    </source>
</evidence>
<dbReference type="EMBL" id="CP016543">
    <property type="protein sequence ID" value="ANU23353.1"/>
    <property type="molecule type" value="Genomic_DNA"/>
</dbReference>
<gene>
    <name evidence="2" type="ORF">BCM40_08200</name>
</gene>
<dbReference type="Proteomes" id="UP000092495">
    <property type="component" value="Chromosome"/>
</dbReference>
<keyword evidence="3" id="KW-1185">Reference proteome</keyword>
<accession>A0A1C7EH11</accession>
<evidence type="ECO:0000313" key="3">
    <source>
        <dbReference type="Proteomes" id="UP000092495"/>
    </source>
</evidence>
<dbReference type="STRING" id="414778.BCM40_08200"/>
<feature type="region of interest" description="Disordered" evidence="1">
    <location>
        <begin position="59"/>
        <end position="79"/>
    </location>
</feature>
<evidence type="ECO:0000256" key="1">
    <source>
        <dbReference type="SAM" id="MobiDB-lite"/>
    </source>
</evidence>
<proteinExistence type="predicted"/>
<name>A0A1C7EH11_9BACL</name>
<protein>
    <submittedName>
        <fullName evidence="2">Uncharacterized protein</fullName>
    </submittedName>
</protein>
<dbReference type="AlphaFoldDB" id="A0A1C7EH11"/>
<organism evidence="2 3">
    <name type="scientific">Planococcus donghaensis</name>
    <dbReference type="NCBI Taxonomy" id="414778"/>
    <lineage>
        <taxon>Bacteria</taxon>
        <taxon>Bacillati</taxon>
        <taxon>Bacillota</taxon>
        <taxon>Bacilli</taxon>
        <taxon>Bacillales</taxon>
        <taxon>Caryophanaceae</taxon>
        <taxon>Planococcus</taxon>
    </lineage>
</organism>
<reference evidence="2" key="1">
    <citation type="submission" date="2016-10" db="EMBL/GenBank/DDBJ databases">
        <authorList>
            <person name="See-Too W.S."/>
        </authorList>
    </citation>
    <scope>NUCLEOTIDE SEQUENCE</scope>
    <source>
        <strain evidence="2">DSM 22276</strain>
    </source>
</reference>
<sequence length="79" mass="9771">MSIVKIRKNVRECEWAFELRKAQLTFRYKHFKQSQENVKLRMILTFVFRNNILVCRESRQRNSRDREHNQFVTLGRNVE</sequence>
<feature type="compositionally biased region" description="Basic and acidic residues" evidence="1">
    <location>
        <begin position="59"/>
        <end position="69"/>
    </location>
</feature>
<dbReference type="KEGG" id="pdg:BCM40_08200"/>